<proteinExistence type="predicted"/>
<protein>
    <recommendedName>
        <fullName evidence="5">Penicillin-binding protein activator</fullName>
    </recommendedName>
</protein>
<organism evidence="3 4">
    <name type="scientific">Ferrigenium kumadai</name>
    <dbReference type="NCBI Taxonomy" id="1682490"/>
    <lineage>
        <taxon>Bacteria</taxon>
        <taxon>Pseudomonadati</taxon>
        <taxon>Pseudomonadota</taxon>
        <taxon>Betaproteobacteria</taxon>
        <taxon>Nitrosomonadales</taxon>
        <taxon>Gallionellaceae</taxon>
        <taxon>Ferrigenium</taxon>
    </lineage>
</organism>
<dbReference type="KEGG" id="fku:FGKAn22_23950"/>
<dbReference type="Gene3D" id="3.40.50.2300">
    <property type="match status" value="2"/>
</dbReference>
<dbReference type="EMBL" id="AP019536">
    <property type="protein sequence ID" value="BBJ00703.1"/>
    <property type="molecule type" value="Genomic_DNA"/>
</dbReference>
<keyword evidence="2" id="KW-0732">Signal</keyword>
<evidence type="ECO:0000256" key="2">
    <source>
        <dbReference type="SAM" id="SignalP"/>
    </source>
</evidence>
<dbReference type="PANTHER" id="PTHR38038">
    <property type="entry name" value="PENICILLIN-BINDING PROTEIN ACTIVATOR LPOA"/>
    <property type="match status" value="1"/>
</dbReference>
<evidence type="ECO:0000313" key="3">
    <source>
        <dbReference type="EMBL" id="BBJ00703.1"/>
    </source>
</evidence>
<keyword evidence="1" id="KW-0472">Membrane</keyword>
<dbReference type="Pfam" id="PF04348">
    <property type="entry name" value="LppC"/>
    <property type="match status" value="2"/>
</dbReference>
<name>A0AAN1T1C0_9PROT</name>
<evidence type="ECO:0008006" key="5">
    <source>
        <dbReference type="Google" id="ProtNLM"/>
    </source>
</evidence>
<dbReference type="CDD" id="cd06339">
    <property type="entry name" value="PBP1_YraM_LppC_lipoprotein-like"/>
    <property type="match status" value="1"/>
</dbReference>
<feature type="signal peptide" evidence="2">
    <location>
        <begin position="1"/>
        <end position="22"/>
    </location>
</feature>
<dbReference type="GO" id="GO:0030234">
    <property type="term" value="F:enzyme regulator activity"/>
    <property type="evidence" value="ECO:0007669"/>
    <property type="project" value="TreeGrafter"/>
</dbReference>
<dbReference type="InterPro" id="IPR007443">
    <property type="entry name" value="LpoA"/>
</dbReference>
<sequence length="377" mass="40736">MQRVFLWFSALLALYVSGFACATEPPLPPGDEKPAPHIALLLPLKSATFGPAADAVQQGFLAAAGVEITNPQSLPVRVYGCFDEGNDIVTMYRRAIANGARAVVGPLTRKGVNTLAAEKDLIVPTLALNVADQAAAPQLYFFGMAVEAEAREIANLAKRQNLHQVIVITTHTQLAKRLQFAFEEKWVTDGGAILREIEFNSDPVVFADVAVKPDTLVFLAADAATARQIRPYLPNRLPIYATSQIFVGNTETLINYDLDGIRFVDMPWLLEPDHAAVMSYPRAAPPLPADHERFYALGIDAFRLVQLLIAKKAEISMPLDGVSGHIDLDGHTFLRTAIPAVFVQGHAQLPDAPVVPIAPMFPGLVPTSAVPEAAPPQ</sequence>
<feature type="chain" id="PRO_5042852333" description="Penicillin-binding protein activator" evidence="2">
    <location>
        <begin position="23"/>
        <end position="377"/>
    </location>
</feature>
<dbReference type="GO" id="GO:0031241">
    <property type="term" value="C:periplasmic side of cell outer membrane"/>
    <property type="evidence" value="ECO:0007669"/>
    <property type="project" value="TreeGrafter"/>
</dbReference>
<dbReference type="PANTHER" id="PTHR38038:SF1">
    <property type="entry name" value="PENICILLIN-BINDING PROTEIN ACTIVATOR LPOA"/>
    <property type="match status" value="1"/>
</dbReference>
<dbReference type="AlphaFoldDB" id="A0AAN1T1C0"/>
<evidence type="ECO:0000313" key="4">
    <source>
        <dbReference type="Proteomes" id="UP001319121"/>
    </source>
</evidence>
<accession>A0AAN1T1C0</accession>
<dbReference type="InterPro" id="IPR028082">
    <property type="entry name" value="Peripla_BP_I"/>
</dbReference>
<dbReference type="Proteomes" id="UP001319121">
    <property type="component" value="Chromosome"/>
</dbReference>
<keyword evidence="4" id="KW-1185">Reference proteome</keyword>
<dbReference type="GO" id="GO:0009252">
    <property type="term" value="P:peptidoglycan biosynthetic process"/>
    <property type="evidence" value="ECO:0007669"/>
    <property type="project" value="TreeGrafter"/>
</dbReference>
<gene>
    <name evidence="3" type="ORF">FGKAn22_23950</name>
</gene>
<dbReference type="PROSITE" id="PS51257">
    <property type="entry name" value="PROKAR_LIPOPROTEIN"/>
    <property type="match status" value="1"/>
</dbReference>
<dbReference type="SUPFAM" id="SSF53822">
    <property type="entry name" value="Periplasmic binding protein-like I"/>
    <property type="match status" value="1"/>
</dbReference>
<evidence type="ECO:0000256" key="1">
    <source>
        <dbReference type="ARBA" id="ARBA00023136"/>
    </source>
</evidence>
<reference evidence="3 4" key="1">
    <citation type="submission" date="2019-03" db="EMBL/GenBank/DDBJ databases">
        <title>Complete genome sequence of Ferrigenium kumadai strain An22, a microaerophilic iron-oxidizing bacterium isolated from a paddy field soil.</title>
        <authorList>
            <person name="Watanabe T."/>
            <person name="Asakawa S."/>
        </authorList>
    </citation>
    <scope>NUCLEOTIDE SEQUENCE [LARGE SCALE GENOMIC DNA]</scope>
    <source>
        <strain evidence="3 4">An22</strain>
    </source>
</reference>